<evidence type="ECO:0008006" key="3">
    <source>
        <dbReference type="Google" id="ProtNLM"/>
    </source>
</evidence>
<proteinExistence type="predicted"/>
<evidence type="ECO:0000313" key="2">
    <source>
        <dbReference type="Proteomes" id="UP000601435"/>
    </source>
</evidence>
<evidence type="ECO:0000313" key="1">
    <source>
        <dbReference type="EMBL" id="CAE7366083.1"/>
    </source>
</evidence>
<gene>
    <name evidence="1" type="ORF">SNEC2469_LOCUS9722</name>
</gene>
<dbReference type="PANTHER" id="PTHR30441:SF4">
    <property type="entry name" value="PROTEIN ASMA"/>
    <property type="match status" value="1"/>
</dbReference>
<protein>
    <recommendedName>
        <fullName evidence="3">AsmA domain-containing protein</fullName>
    </recommendedName>
</protein>
<name>A0A812PW84_9DINO</name>
<accession>A0A812PW84</accession>
<dbReference type="InterPro" id="IPR052894">
    <property type="entry name" value="AsmA-related"/>
</dbReference>
<sequence>MALLMPRILEHVLPDVLEGLTDQPVIVDNVSLSWLSLQANVSRLIVGSDETPALLCENFSLAFDAAALLQGQLRITSAGADVLHVDLDQWQGDNSDEPMDVQLIESWLPERVYITALEVYQAERPVAKTRDNLFLRREGDLQTLNWVQAGLSAQLSVSLQFSPLFDVLRHKRGHIQIEIAQAGQVEDLLTADVSITPAEAAGVAYVFQLEGLAVTGSWSYEVADLLEWPEHSDLRLKRLDVNRIQALIVELTADVTEKGTVQPANSSQDWLQVSLPQVSLPAHQAHVRVDELLIGSDSVRDLTTRIVTRAGDTGSPAGIQFHDLNADLAGADLKGDLAFVFGRQWDIAADLAAVSQAESDAIAKDALLYWHSGHVDLTTRGGKPIELLENARGSLAAAGLYHGAEALPMRLSAEFDSELGLLGSDALKLQVGESDISGALWTDDSRRALSARLNAKYLNFDVLRRDTGADAAAPFEFNLPERIGLPSNFPMDVEFAGDRIQLAGLAFNTVVVGFQNQADSANIDVSFNTGLQGRIRLNLSEQRVGNEAALNLDLKLSAVDLQQLGSDVPLVVTSAQLNLAGRGDGLPSVVSSLAGELMVELSSARLSEDLQFRAIPSFGVAAGQVTSLSLSELDMQMGKTTRTLGELLVTLPELAVTGQLNTSSINLDTLIVSADESQAEPDPTPLLPLLQSLPTVDLQIALGELTLEAQTLTNASLRLETQPGSLNIADASFNSPFGAVQWQASMVTYNGAADVQMDGAVQGLTVASLTQSQMKDLLDKPLAGTLALRGRGGDWAELSHDSRLRLKLAALPVATNQRPEFDIDVELRALDGGLWQADIADLYWRNSDLQGRATFRDTQPPELRADLNAGYLDLTPFHPPQADGAGKVSDAGLIRSVSNTTARALNFLSDSIRSSIGARARPTDSTSSRYFSAQPWSLEVMDTVDADIKIAADRVKSRRGEARHVTFFGRVGGRQLNVQLQSPQANGGALDFSLAYDATQQPALARLSLSLANVRLNPLPGVAPMSAFVDLAAQGNSERTLASSLKGHVYIEAGSGSASFADFGGGLLTGDLVQGVFGKLLPATEKAPDLHCAVGYAHLVGGSFAAPATIVMQTPVANVLIQAQADLRQETISAQLDSRSRKGAGLSVGNVFSNTVRLEGSLAKPEIVSNTKGLLWRYGAAVATGGISLIGESVYKRLMIDGEACKTMKTTLREKVCMPGSALIKSQLVCG</sequence>
<dbReference type="AlphaFoldDB" id="A0A812PW84"/>
<keyword evidence="2" id="KW-1185">Reference proteome</keyword>
<dbReference type="GO" id="GO:0005886">
    <property type="term" value="C:plasma membrane"/>
    <property type="evidence" value="ECO:0007669"/>
    <property type="project" value="TreeGrafter"/>
</dbReference>
<dbReference type="PANTHER" id="PTHR30441">
    <property type="entry name" value="DUF748 DOMAIN-CONTAINING PROTEIN"/>
    <property type="match status" value="1"/>
</dbReference>
<organism evidence="1 2">
    <name type="scientific">Symbiodinium necroappetens</name>
    <dbReference type="NCBI Taxonomy" id="1628268"/>
    <lineage>
        <taxon>Eukaryota</taxon>
        <taxon>Sar</taxon>
        <taxon>Alveolata</taxon>
        <taxon>Dinophyceae</taxon>
        <taxon>Suessiales</taxon>
        <taxon>Symbiodiniaceae</taxon>
        <taxon>Symbiodinium</taxon>
    </lineage>
</organism>
<reference evidence="1" key="1">
    <citation type="submission" date="2021-02" db="EMBL/GenBank/DDBJ databases">
        <authorList>
            <person name="Dougan E. K."/>
            <person name="Rhodes N."/>
            <person name="Thang M."/>
            <person name="Chan C."/>
        </authorList>
    </citation>
    <scope>NUCLEOTIDE SEQUENCE</scope>
</reference>
<comment type="caution">
    <text evidence="1">The sequence shown here is derived from an EMBL/GenBank/DDBJ whole genome shotgun (WGS) entry which is preliminary data.</text>
</comment>
<dbReference type="EMBL" id="CAJNJA010015696">
    <property type="protein sequence ID" value="CAE7366083.1"/>
    <property type="molecule type" value="Genomic_DNA"/>
</dbReference>
<dbReference type="Proteomes" id="UP000601435">
    <property type="component" value="Unassembled WGS sequence"/>
</dbReference>
<dbReference type="GO" id="GO:0090313">
    <property type="term" value="P:regulation of protein targeting to membrane"/>
    <property type="evidence" value="ECO:0007669"/>
    <property type="project" value="TreeGrafter"/>
</dbReference>